<organism evidence="1 2">
    <name type="scientific">Streptomyces filamentosus NRRL 15998</name>
    <dbReference type="NCBI Taxonomy" id="457431"/>
    <lineage>
        <taxon>Bacteria</taxon>
        <taxon>Bacillati</taxon>
        <taxon>Actinomycetota</taxon>
        <taxon>Actinomycetes</taxon>
        <taxon>Kitasatosporales</taxon>
        <taxon>Streptomycetaceae</taxon>
        <taxon>Streptomyces</taxon>
    </lineage>
</organism>
<dbReference type="AlphaFoldDB" id="D6AR18"/>
<evidence type="ECO:0000313" key="2">
    <source>
        <dbReference type="Proteomes" id="UP000003986"/>
    </source>
</evidence>
<protein>
    <submittedName>
        <fullName evidence="1">Predicted protein</fullName>
    </submittedName>
</protein>
<reference evidence="2" key="1">
    <citation type="submission" date="2008-10" db="EMBL/GenBank/DDBJ databases">
        <authorList>
            <person name="Molnar K."/>
        </authorList>
    </citation>
    <scope>NUCLEOTIDE SEQUENCE [LARGE SCALE GENOMIC DNA]</scope>
    <source>
        <strain evidence="2">NRRL 15998</strain>
    </source>
</reference>
<gene>
    <name evidence="1" type="ORF">SSGG_05290</name>
</gene>
<name>D6AR18_STRFL</name>
<dbReference type="Proteomes" id="UP000003986">
    <property type="component" value="Unassembled WGS sequence"/>
</dbReference>
<proteinExistence type="predicted"/>
<accession>D6AR18</accession>
<reference evidence="2" key="2">
    <citation type="submission" date="2008-12" db="EMBL/GenBank/DDBJ databases">
        <title>Annotation of Streptomyces roseosporus strain NRRL 15998.</title>
        <authorList>
            <consortium name="The Broad Institute Genome Sequencing Platform"/>
            <consortium name="Broad Institute Microbial Sequencing Center"/>
            <person name="Fischbach M."/>
            <person name="Ward D."/>
            <person name="Young S."/>
            <person name="Kodira C.D."/>
            <person name="Zeng Q."/>
            <person name="Koehrsen M."/>
            <person name="Godfrey P."/>
            <person name="Alvarado L."/>
            <person name="Berlin A.M."/>
            <person name="Borenstein D."/>
            <person name="Chen Z."/>
            <person name="Engels R."/>
            <person name="Freedman E."/>
            <person name="Gellesch M."/>
            <person name="Goldberg J."/>
            <person name="Griggs A."/>
            <person name="Gujja S."/>
            <person name="Heiman D.I."/>
            <person name="Hepburn T.A."/>
            <person name="Howarth C."/>
            <person name="Jen D."/>
            <person name="Larson L."/>
            <person name="Lewis B."/>
            <person name="Mehta T."/>
            <person name="Park D."/>
            <person name="Pearson M."/>
            <person name="Roberts A."/>
            <person name="Saif S."/>
            <person name="Shea T.D."/>
            <person name="Shenoy N."/>
            <person name="Sisk P."/>
            <person name="Stolte C."/>
            <person name="Sykes S.N."/>
            <person name="Walk T."/>
            <person name="White J."/>
            <person name="Yandava C."/>
            <person name="Straight P."/>
            <person name="Clardy J."/>
            <person name="Hung D."/>
            <person name="Kolter R."/>
            <person name="Mekalanos J."/>
            <person name="Walker S."/>
            <person name="Walsh C.T."/>
            <person name="Wieland B.L.C."/>
            <person name="Ilzarbe M."/>
            <person name="Galagan J."/>
            <person name="Nusbaum C."/>
            <person name="Birren B."/>
        </authorList>
    </citation>
    <scope>NUCLEOTIDE SEQUENCE [LARGE SCALE GENOMIC DNA]</scope>
    <source>
        <strain evidence="2">NRRL 15998</strain>
    </source>
</reference>
<sequence>MYAPPSASVRSPSVLIPQVKRAHRQSGSFEGVANGGVSSTPLARGVIVGLPSVHELWEYVHPRVCRRQPDFLFEGSQLPYGQHRCTAF</sequence>
<dbReference type="EMBL" id="DS999644">
    <property type="protein sequence ID" value="EFE77922.2"/>
    <property type="molecule type" value="Genomic_DNA"/>
</dbReference>
<evidence type="ECO:0000313" key="1">
    <source>
        <dbReference type="EMBL" id="EFE77922.2"/>
    </source>
</evidence>